<evidence type="ECO:0000256" key="1">
    <source>
        <dbReference type="ARBA" id="ARBA00006484"/>
    </source>
</evidence>
<name>A0ABT2GKT8_9MICO</name>
<evidence type="ECO:0000256" key="2">
    <source>
        <dbReference type="ARBA" id="ARBA00023002"/>
    </source>
</evidence>
<dbReference type="Proteomes" id="UP001165584">
    <property type="component" value="Unassembled WGS sequence"/>
</dbReference>
<gene>
    <name evidence="3" type="ORF">N1027_01610</name>
</gene>
<dbReference type="PANTHER" id="PTHR43477:SF1">
    <property type="entry name" value="DIHYDROANTICAPSIN 7-DEHYDROGENASE"/>
    <property type="match status" value="1"/>
</dbReference>
<keyword evidence="4" id="KW-1185">Reference proteome</keyword>
<dbReference type="PRINTS" id="PR00081">
    <property type="entry name" value="GDHRDH"/>
</dbReference>
<accession>A0ABT2GKT8</accession>
<dbReference type="PANTHER" id="PTHR43477">
    <property type="entry name" value="DIHYDROANTICAPSIN 7-DEHYDROGENASE"/>
    <property type="match status" value="1"/>
</dbReference>
<organism evidence="3 4">
    <name type="scientific">Herbiconiux aconitum</name>
    <dbReference type="NCBI Taxonomy" id="2970913"/>
    <lineage>
        <taxon>Bacteria</taxon>
        <taxon>Bacillati</taxon>
        <taxon>Actinomycetota</taxon>
        <taxon>Actinomycetes</taxon>
        <taxon>Micrococcales</taxon>
        <taxon>Microbacteriaceae</taxon>
        <taxon>Herbiconiux</taxon>
    </lineage>
</organism>
<dbReference type="InterPro" id="IPR051122">
    <property type="entry name" value="SDR_DHRS6-like"/>
</dbReference>
<protein>
    <submittedName>
        <fullName evidence="3">SDR family oxidoreductase</fullName>
    </submittedName>
</protein>
<dbReference type="InterPro" id="IPR002347">
    <property type="entry name" value="SDR_fam"/>
</dbReference>
<dbReference type="Pfam" id="PF13561">
    <property type="entry name" value="adh_short_C2"/>
    <property type="match status" value="1"/>
</dbReference>
<dbReference type="EMBL" id="JANLCM010000001">
    <property type="protein sequence ID" value="MCS5716825.1"/>
    <property type="molecule type" value="Genomic_DNA"/>
</dbReference>
<evidence type="ECO:0000313" key="4">
    <source>
        <dbReference type="Proteomes" id="UP001165584"/>
    </source>
</evidence>
<dbReference type="SUPFAM" id="SSF51735">
    <property type="entry name" value="NAD(P)-binding Rossmann-fold domains"/>
    <property type="match status" value="1"/>
</dbReference>
<comment type="similarity">
    <text evidence="1">Belongs to the short-chain dehydrogenases/reductases (SDR) family.</text>
</comment>
<evidence type="ECO:0000313" key="3">
    <source>
        <dbReference type="EMBL" id="MCS5716825.1"/>
    </source>
</evidence>
<dbReference type="Gene3D" id="3.40.50.720">
    <property type="entry name" value="NAD(P)-binding Rossmann-like Domain"/>
    <property type="match status" value="1"/>
</dbReference>
<keyword evidence="2" id="KW-0560">Oxidoreductase</keyword>
<comment type="caution">
    <text evidence="3">The sequence shown here is derived from an EMBL/GenBank/DDBJ whole genome shotgun (WGS) entry which is preliminary data.</text>
</comment>
<sequence length="239" mass="23590">MSLSASTVVVLGGSSGIGFAVARAAVAAGARVVIASSSPARVEAAVAQLGPAAGGYAVDASDSVALDAFFAAVGPFDHLVYTAAGTLTPVTLADYTAKAARDFFSLRLVSALDAVRAALPQLATSGSITLTSGSAAHRSGAGWVLGAAASGAMISATRALAVELAPIRVNVVAPGVVRSPLWAGLSAAEQESMYAGVGASVPLGRVAEVEDVAKAYLYAMEQHYATGSEILVDGGGILA</sequence>
<reference evidence="3" key="1">
    <citation type="submission" date="2022-08" db="EMBL/GenBank/DDBJ databases">
        <authorList>
            <person name="Deng Y."/>
            <person name="Han X.-F."/>
            <person name="Zhang Y.-Q."/>
        </authorList>
    </citation>
    <scope>NUCLEOTIDE SEQUENCE</scope>
    <source>
        <strain evidence="3">CPCC 205763</strain>
    </source>
</reference>
<proteinExistence type="inferred from homology"/>
<dbReference type="InterPro" id="IPR036291">
    <property type="entry name" value="NAD(P)-bd_dom_sf"/>
</dbReference>
<dbReference type="RefSeq" id="WP_259504406.1">
    <property type="nucleotide sequence ID" value="NZ_JANLCM010000001.1"/>
</dbReference>